<dbReference type="Gene3D" id="3.40.640.10">
    <property type="entry name" value="Type I PLP-dependent aspartate aminotransferase-like (Major domain)"/>
    <property type="match status" value="1"/>
</dbReference>
<dbReference type="SMART" id="SM00345">
    <property type="entry name" value="HTH_GNTR"/>
    <property type="match status" value="1"/>
</dbReference>
<reference evidence="8 9" key="1">
    <citation type="submission" date="2021-01" db="EMBL/GenBank/DDBJ databases">
        <title>WGS of actinomycetes isolated from Thailand.</title>
        <authorList>
            <person name="Thawai C."/>
        </authorList>
    </citation>
    <scope>NUCLEOTIDE SEQUENCE [LARGE SCALE GENOMIC DNA]</scope>
    <source>
        <strain evidence="8 9">CA1R205</strain>
    </source>
</reference>
<comment type="similarity">
    <text evidence="1">In the C-terminal section; belongs to the class-I pyridoxal-phosphate-dependent aminotransferase family.</text>
</comment>
<evidence type="ECO:0000259" key="7">
    <source>
        <dbReference type="PROSITE" id="PS50949"/>
    </source>
</evidence>
<dbReference type="PANTHER" id="PTHR46577:SF1">
    <property type="entry name" value="HTH-TYPE TRANSCRIPTIONAL REGULATORY PROTEIN GABR"/>
    <property type="match status" value="1"/>
</dbReference>
<proteinExistence type="inferred from homology"/>
<organism evidence="8 9">
    <name type="scientific">Streptomyces coffeae</name>
    <dbReference type="NCBI Taxonomy" id="621382"/>
    <lineage>
        <taxon>Bacteria</taxon>
        <taxon>Bacillati</taxon>
        <taxon>Actinomycetota</taxon>
        <taxon>Actinomycetes</taxon>
        <taxon>Kitasatosporales</taxon>
        <taxon>Streptomycetaceae</taxon>
        <taxon>Streptomyces</taxon>
    </lineage>
</organism>
<dbReference type="CDD" id="cd00609">
    <property type="entry name" value="AAT_like"/>
    <property type="match status" value="1"/>
</dbReference>
<dbReference type="CDD" id="cd07377">
    <property type="entry name" value="WHTH_GntR"/>
    <property type="match status" value="1"/>
</dbReference>
<dbReference type="Proteomes" id="UP000634229">
    <property type="component" value="Unassembled WGS sequence"/>
</dbReference>
<evidence type="ECO:0000313" key="8">
    <source>
        <dbReference type="EMBL" id="MBL1097320.1"/>
    </source>
</evidence>
<dbReference type="InterPro" id="IPR004839">
    <property type="entry name" value="Aminotransferase_I/II_large"/>
</dbReference>
<sequence length="498" mass="53158">MRRAKEGSVSRSKEPGTDFLQLDIGDAPARGRARWLAERLRTAIADGRLPVGSTLPASRRLAADLGVSRGVVTDAYQRLAEAGHVSGHGRGGTTVVSAPALPRPERPATHPPSSALFGQAPPGIDIFDLLRTTPARIDLSPGLPDLAAFPRAAWLRAERAVLNTLEPSAFGYSDPGGTPAVRRSIARWLALNRGIRVDADEVIIVAGVSQALSLIAHVLRQDGITGIAVEDPCSLGIRQHLNYWGMDTPPVRVDADGLCVDELSASGAQAVVLTPAHQFPTGVVLHGERRRRLAQWAEGGGLIIEDDYDAEHRYDRPPVSALRAALPEHVFYTGSISKLLAPAMRLGWLLAPTRYRDDLVLAKRNSDLGNAVLPQLVLAELLDSGELERQLRLLRRRHVHRRDVMIGAIAGQLPGTVVHGAAAGLHLTITLQPGVDDVGLAAAAFARGVKVHPLSWYGQRPLRPGVVLGYAASPPGDIAEGIAALGAALRRQRGGKPR</sequence>
<gene>
    <name evidence="8" type="ORF">JK363_11660</name>
</gene>
<evidence type="ECO:0000256" key="6">
    <source>
        <dbReference type="SAM" id="MobiDB-lite"/>
    </source>
</evidence>
<dbReference type="InterPro" id="IPR036388">
    <property type="entry name" value="WH-like_DNA-bd_sf"/>
</dbReference>
<feature type="region of interest" description="Disordered" evidence="6">
    <location>
        <begin position="83"/>
        <end position="115"/>
    </location>
</feature>
<keyword evidence="4" id="KW-0238">DNA-binding</keyword>
<dbReference type="Pfam" id="PF00155">
    <property type="entry name" value="Aminotran_1_2"/>
    <property type="match status" value="1"/>
</dbReference>
<keyword evidence="5" id="KW-0804">Transcription</keyword>
<name>A0ABS1NBK3_9ACTN</name>
<protein>
    <submittedName>
        <fullName evidence="8">PLP-dependent aminotransferase family protein</fullName>
    </submittedName>
</protein>
<keyword evidence="3" id="KW-0805">Transcription regulation</keyword>
<evidence type="ECO:0000256" key="4">
    <source>
        <dbReference type="ARBA" id="ARBA00023125"/>
    </source>
</evidence>
<dbReference type="GO" id="GO:0008483">
    <property type="term" value="F:transaminase activity"/>
    <property type="evidence" value="ECO:0007669"/>
    <property type="project" value="UniProtKB-KW"/>
</dbReference>
<keyword evidence="2" id="KW-0663">Pyridoxal phosphate</keyword>
<keyword evidence="8" id="KW-0808">Transferase</keyword>
<keyword evidence="8" id="KW-0032">Aminotransferase</keyword>
<accession>A0ABS1NBK3</accession>
<feature type="region of interest" description="Disordered" evidence="6">
    <location>
        <begin position="1"/>
        <end position="23"/>
    </location>
</feature>
<dbReference type="SUPFAM" id="SSF53383">
    <property type="entry name" value="PLP-dependent transferases"/>
    <property type="match status" value="1"/>
</dbReference>
<dbReference type="InterPro" id="IPR015424">
    <property type="entry name" value="PyrdxlP-dep_Trfase"/>
</dbReference>
<dbReference type="InterPro" id="IPR036390">
    <property type="entry name" value="WH_DNA-bd_sf"/>
</dbReference>
<dbReference type="PANTHER" id="PTHR46577">
    <property type="entry name" value="HTH-TYPE TRANSCRIPTIONAL REGULATORY PROTEIN GABR"/>
    <property type="match status" value="1"/>
</dbReference>
<dbReference type="EMBL" id="JAERRF010000006">
    <property type="protein sequence ID" value="MBL1097320.1"/>
    <property type="molecule type" value="Genomic_DNA"/>
</dbReference>
<dbReference type="InterPro" id="IPR051446">
    <property type="entry name" value="HTH_trans_reg/aminotransferase"/>
</dbReference>
<dbReference type="PROSITE" id="PS50949">
    <property type="entry name" value="HTH_GNTR"/>
    <property type="match status" value="1"/>
</dbReference>
<dbReference type="Gene3D" id="1.10.10.10">
    <property type="entry name" value="Winged helix-like DNA-binding domain superfamily/Winged helix DNA-binding domain"/>
    <property type="match status" value="1"/>
</dbReference>
<evidence type="ECO:0000256" key="2">
    <source>
        <dbReference type="ARBA" id="ARBA00022898"/>
    </source>
</evidence>
<feature type="compositionally biased region" description="Basic and acidic residues" evidence="6">
    <location>
        <begin position="1"/>
        <end position="16"/>
    </location>
</feature>
<dbReference type="SUPFAM" id="SSF46785">
    <property type="entry name" value="Winged helix' DNA-binding domain"/>
    <property type="match status" value="1"/>
</dbReference>
<evidence type="ECO:0000256" key="3">
    <source>
        <dbReference type="ARBA" id="ARBA00023015"/>
    </source>
</evidence>
<evidence type="ECO:0000313" key="9">
    <source>
        <dbReference type="Proteomes" id="UP000634229"/>
    </source>
</evidence>
<dbReference type="InterPro" id="IPR015421">
    <property type="entry name" value="PyrdxlP-dep_Trfase_major"/>
</dbReference>
<dbReference type="RefSeq" id="WP_201874531.1">
    <property type="nucleotide sequence ID" value="NZ_JAERRF010000006.1"/>
</dbReference>
<evidence type="ECO:0000256" key="5">
    <source>
        <dbReference type="ARBA" id="ARBA00023163"/>
    </source>
</evidence>
<comment type="caution">
    <text evidence="8">The sequence shown here is derived from an EMBL/GenBank/DDBJ whole genome shotgun (WGS) entry which is preliminary data.</text>
</comment>
<dbReference type="InterPro" id="IPR000524">
    <property type="entry name" value="Tscrpt_reg_HTH_GntR"/>
</dbReference>
<evidence type="ECO:0000256" key="1">
    <source>
        <dbReference type="ARBA" id="ARBA00005384"/>
    </source>
</evidence>
<feature type="domain" description="HTH gntR-type" evidence="7">
    <location>
        <begin position="30"/>
        <end position="98"/>
    </location>
</feature>
<dbReference type="Pfam" id="PF00392">
    <property type="entry name" value="GntR"/>
    <property type="match status" value="1"/>
</dbReference>
<keyword evidence="9" id="KW-1185">Reference proteome</keyword>